<evidence type="ECO:0000256" key="1">
    <source>
        <dbReference type="SAM" id="Phobius"/>
    </source>
</evidence>
<accession>A0A8J2PW06</accession>
<dbReference type="EMBL" id="CAKAEH010001561">
    <property type="protein sequence ID" value="CAG9537586.1"/>
    <property type="molecule type" value="Genomic_DNA"/>
</dbReference>
<gene>
    <name evidence="2" type="ORF">CJOHNSTONI_LOCUS7385</name>
</gene>
<dbReference type="Proteomes" id="UP000746747">
    <property type="component" value="Unassembled WGS sequence"/>
</dbReference>
<evidence type="ECO:0000313" key="2">
    <source>
        <dbReference type="EMBL" id="CAG9537586.1"/>
    </source>
</evidence>
<keyword evidence="1" id="KW-0812">Transmembrane</keyword>
<feature type="transmembrane region" description="Helical" evidence="1">
    <location>
        <begin position="109"/>
        <end position="128"/>
    </location>
</feature>
<feature type="transmembrane region" description="Helical" evidence="1">
    <location>
        <begin position="165"/>
        <end position="194"/>
    </location>
</feature>
<name>A0A8J2PW06_9BILA</name>
<feature type="transmembrane region" description="Helical" evidence="1">
    <location>
        <begin position="79"/>
        <end position="97"/>
    </location>
</feature>
<sequence length="221" mass="25133">MQWINLPQYLPISLILIILTILGLNHLCLTSLISPANFQQLTMLGISYLTYDGLTNYLYYFLDIISSADYLLFNSWTAFYLGILNGLHLLIASPLLYQQYFSLSSCQRLRQSLALHVGLFSLLTVTILLSPNLYANKISWFCPTILFSIFNISQENVSEKTDNGLISLLITAVLSLIASFGIILTQLSLINLIWEDMLRPWLIRRPLQQQIGSIQVSFSFL</sequence>
<feature type="transmembrane region" description="Helical" evidence="1">
    <location>
        <begin position="12"/>
        <end position="33"/>
    </location>
</feature>
<keyword evidence="1" id="KW-1133">Transmembrane helix</keyword>
<reference evidence="2" key="1">
    <citation type="submission" date="2021-09" db="EMBL/GenBank/DDBJ databases">
        <authorList>
            <consortium name="Pathogen Informatics"/>
        </authorList>
    </citation>
    <scope>NUCLEOTIDE SEQUENCE</scope>
</reference>
<proteinExistence type="predicted"/>
<dbReference type="AlphaFoldDB" id="A0A8J2PW06"/>
<dbReference type="OrthoDB" id="5855077at2759"/>
<keyword evidence="3" id="KW-1185">Reference proteome</keyword>
<comment type="caution">
    <text evidence="2">The sequence shown here is derived from an EMBL/GenBank/DDBJ whole genome shotgun (WGS) entry which is preliminary data.</text>
</comment>
<keyword evidence="1" id="KW-0472">Membrane</keyword>
<organism evidence="2 3">
    <name type="scientific">Cercopithifilaria johnstoni</name>
    <dbReference type="NCBI Taxonomy" id="2874296"/>
    <lineage>
        <taxon>Eukaryota</taxon>
        <taxon>Metazoa</taxon>
        <taxon>Ecdysozoa</taxon>
        <taxon>Nematoda</taxon>
        <taxon>Chromadorea</taxon>
        <taxon>Rhabditida</taxon>
        <taxon>Spirurina</taxon>
        <taxon>Spiruromorpha</taxon>
        <taxon>Filarioidea</taxon>
        <taxon>Onchocercidae</taxon>
        <taxon>Cercopithifilaria</taxon>
    </lineage>
</organism>
<evidence type="ECO:0000313" key="3">
    <source>
        <dbReference type="Proteomes" id="UP000746747"/>
    </source>
</evidence>
<protein>
    <submittedName>
        <fullName evidence="2">Uncharacterized protein</fullName>
    </submittedName>
</protein>